<evidence type="ECO:0000313" key="3">
    <source>
        <dbReference type="RefSeq" id="XP_033171215.1"/>
    </source>
</evidence>
<sequence length="485" mass="53503">MSYQIKSTPYFRRMFNESKKNGQLQRLRDEYERIQEFNDRTIEMKMRQVRLKRLFREIEVIKVAGGGATGGASGGGTSTAASPSNVGQSAGLAGGCVTRRRRQQAHGATTLASGTPQQRMHMQRLETLARARQLGQEISRRNGLMAEAGTGGFLRSELRMTAKLQAANDARRAAVERRELAAKRISYGNDQSRQNMQRMLIHRQRRHEQQKALAATAAAKVDASNSSQVSIEQRVTRPVTRHRHGHGYTDYCQQQELLAVTSERSTDQGDHVQMECEGQSDTEHSFHSNDCLAQSMDEDVGSEEEEPERQACLRMLHKGRSHGHFSFSSTGTQTTRTNRTAGTTGTNATLDTLATAATSPLDMRQVKSSIDSYRAVGGAQSSTIASHQPSGTVPPPLEDELQLDSQSNSSRWHEVSMMLSWFRAVSDIPSECADAPPPDVPVPSHCNCDSLSNADDVPPPTVCRPQRMHAEQPSDAGTQAQEEPF</sequence>
<dbReference type="AlphaFoldDB" id="A0A6P8KMX5"/>
<feature type="compositionally biased region" description="Polar residues" evidence="1">
    <location>
        <begin position="224"/>
        <end position="233"/>
    </location>
</feature>
<organism evidence="2 3">
    <name type="scientific">Drosophila mauritiana</name>
    <name type="common">Fruit fly</name>
    <dbReference type="NCBI Taxonomy" id="7226"/>
    <lineage>
        <taxon>Eukaryota</taxon>
        <taxon>Metazoa</taxon>
        <taxon>Ecdysozoa</taxon>
        <taxon>Arthropoda</taxon>
        <taxon>Hexapoda</taxon>
        <taxon>Insecta</taxon>
        <taxon>Pterygota</taxon>
        <taxon>Neoptera</taxon>
        <taxon>Endopterygota</taxon>
        <taxon>Diptera</taxon>
        <taxon>Brachycera</taxon>
        <taxon>Muscomorpha</taxon>
        <taxon>Ephydroidea</taxon>
        <taxon>Drosophilidae</taxon>
        <taxon>Drosophila</taxon>
        <taxon>Sophophora</taxon>
    </lineage>
</organism>
<protein>
    <submittedName>
        <fullName evidence="3">Uncharacterized protein LOC117148106</fullName>
    </submittedName>
</protein>
<dbReference type="Proteomes" id="UP000515162">
    <property type="component" value="Chromosome X"/>
</dbReference>
<keyword evidence="2" id="KW-1185">Reference proteome</keyword>
<feature type="region of interest" description="Disordered" evidence="1">
    <location>
        <begin position="219"/>
        <end position="246"/>
    </location>
</feature>
<evidence type="ECO:0000256" key="1">
    <source>
        <dbReference type="SAM" id="MobiDB-lite"/>
    </source>
</evidence>
<feature type="compositionally biased region" description="Polar residues" evidence="1">
    <location>
        <begin position="106"/>
        <end position="120"/>
    </location>
</feature>
<feature type="region of interest" description="Disordered" evidence="1">
    <location>
        <begin position="321"/>
        <end position="346"/>
    </location>
</feature>
<dbReference type="RefSeq" id="XP_033171215.1">
    <property type="nucleotide sequence ID" value="XM_033315324.1"/>
</dbReference>
<feature type="compositionally biased region" description="Low complexity" evidence="1">
    <location>
        <begin position="330"/>
        <end position="346"/>
    </location>
</feature>
<feature type="region of interest" description="Disordered" evidence="1">
    <location>
        <begin position="66"/>
        <end position="120"/>
    </location>
</feature>
<name>A0A6P8KMX5_DROMA</name>
<feature type="region of interest" description="Disordered" evidence="1">
    <location>
        <begin position="450"/>
        <end position="485"/>
    </location>
</feature>
<gene>
    <name evidence="3" type="primary">LOC117148106</name>
</gene>
<feature type="compositionally biased region" description="Gly residues" evidence="1">
    <location>
        <begin position="66"/>
        <end position="77"/>
    </location>
</feature>
<feature type="compositionally biased region" description="Polar residues" evidence="1">
    <location>
        <begin position="475"/>
        <end position="485"/>
    </location>
</feature>
<evidence type="ECO:0000313" key="2">
    <source>
        <dbReference type="Proteomes" id="UP000515162"/>
    </source>
</evidence>
<dbReference type="GeneID" id="117148106"/>
<accession>A0A6P8KMX5</accession>
<proteinExistence type="predicted"/>
<reference evidence="3" key="1">
    <citation type="submission" date="2025-08" db="UniProtKB">
        <authorList>
            <consortium name="RefSeq"/>
        </authorList>
    </citation>
    <scope>IDENTIFICATION</scope>
    <source>
        <strain evidence="3">Mau12</strain>
        <tissue evidence="3">Whole Body</tissue>
    </source>
</reference>